<protein>
    <recommendedName>
        <fullName evidence="1">Ribosomal RNA methyltransferase FtsJ domain-containing protein</fullName>
    </recommendedName>
</protein>
<dbReference type="InterPro" id="IPR029063">
    <property type="entry name" value="SAM-dependent_MTases_sf"/>
</dbReference>
<dbReference type="GO" id="GO:0032259">
    <property type="term" value="P:methylation"/>
    <property type="evidence" value="ECO:0007669"/>
    <property type="project" value="InterPro"/>
</dbReference>
<dbReference type="Proteomes" id="UP000310158">
    <property type="component" value="Unassembled WGS sequence"/>
</dbReference>
<evidence type="ECO:0000313" key="3">
    <source>
        <dbReference type="Proteomes" id="UP000310158"/>
    </source>
</evidence>
<keyword evidence="3" id="KW-1185">Reference proteome</keyword>
<sequence length="357" mass="40587">MFDDSPASPQSPDAAWNSTDLRTIIIAKGVGELKDLSDLRKKGWAEEGLDHHFIRQRQLADTANAHMNLVWFNKMKVVFGELDVAARIVPLSGPMQFLDLGCSPGGFSSYILHKNRNARGVGISLPVEQGGHLFALESYLGSRFELHLADLNYYRLHHCHRQLRALAFDPLPQNFEANFDVVILDGHFLRTYLSPALTDPKEWDRHRLLISQIVIALRSIRHGGTIVLKLSHPEKLHTAQFLFMLDGISKSLCVFKPRSLHTNRGTFYAIANGVGLGYQGAKKAEYLRELEELWYQITFVGSERQGRFMTATDLDFIVTYDDIANNYIDRLIDISRNVWSTQADALRAWFSRKGILY</sequence>
<proteinExistence type="predicted"/>
<evidence type="ECO:0000259" key="1">
    <source>
        <dbReference type="Pfam" id="PF01728"/>
    </source>
</evidence>
<dbReference type="AlphaFoldDB" id="A0A4S4LYZ8"/>
<evidence type="ECO:0000313" key="2">
    <source>
        <dbReference type="EMBL" id="THH17884.1"/>
    </source>
</evidence>
<accession>A0A4S4LYZ8</accession>
<dbReference type="OrthoDB" id="417125at2759"/>
<dbReference type="Gene3D" id="3.40.50.12760">
    <property type="match status" value="1"/>
</dbReference>
<dbReference type="GO" id="GO:0008168">
    <property type="term" value="F:methyltransferase activity"/>
    <property type="evidence" value="ECO:0007669"/>
    <property type="project" value="InterPro"/>
</dbReference>
<organism evidence="2 3">
    <name type="scientific">Bondarzewia mesenterica</name>
    <dbReference type="NCBI Taxonomy" id="1095465"/>
    <lineage>
        <taxon>Eukaryota</taxon>
        <taxon>Fungi</taxon>
        <taxon>Dikarya</taxon>
        <taxon>Basidiomycota</taxon>
        <taxon>Agaricomycotina</taxon>
        <taxon>Agaricomycetes</taxon>
        <taxon>Russulales</taxon>
        <taxon>Bondarzewiaceae</taxon>
        <taxon>Bondarzewia</taxon>
    </lineage>
</organism>
<dbReference type="InterPro" id="IPR002877">
    <property type="entry name" value="RNA_MeTrfase_FtsJ_dom"/>
</dbReference>
<dbReference type="SUPFAM" id="SSF53335">
    <property type="entry name" value="S-adenosyl-L-methionine-dependent methyltransferases"/>
    <property type="match status" value="1"/>
</dbReference>
<dbReference type="Pfam" id="PF01728">
    <property type="entry name" value="FtsJ"/>
    <property type="match status" value="1"/>
</dbReference>
<feature type="domain" description="Ribosomal RNA methyltransferase FtsJ" evidence="1">
    <location>
        <begin position="95"/>
        <end position="265"/>
    </location>
</feature>
<dbReference type="EMBL" id="SGPL01000094">
    <property type="protein sequence ID" value="THH17884.1"/>
    <property type="molecule type" value="Genomic_DNA"/>
</dbReference>
<comment type="caution">
    <text evidence="2">The sequence shown here is derived from an EMBL/GenBank/DDBJ whole genome shotgun (WGS) entry which is preliminary data.</text>
</comment>
<reference evidence="2 3" key="1">
    <citation type="submission" date="2019-02" db="EMBL/GenBank/DDBJ databases">
        <title>Genome sequencing of the rare red list fungi Bondarzewia mesenterica.</title>
        <authorList>
            <person name="Buettner E."/>
            <person name="Kellner H."/>
        </authorList>
    </citation>
    <scope>NUCLEOTIDE SEQUENCE [LARGE SCALE GENOMIC DNA]</scope>
    <source>
        <strain evidence="2 3">DSM 108281</strain>
    </source>
</reference>
<gene>
    <name evidence="2" type="ORF">EW146_g3020</name>
</gene>
<name>A0A4S4LYZ8_9AGAM</name>